<feature type="transmembrane region" description="Helical" evidence="2">
    <location>
        <begin position="29"/>
        <end position="57"/>
    </location>
</feature>
<feature type="transmembrane region" description="Helical" evidence="2">
    <location>
        <begin position="69"/>
        <end position="89"/>
    </location>
</feature>
<evidence type="ECO:0000313" key="3">
    <source>
        <dbReference type="EMBL" id="MFB9313531.1"/>
    </source>
</evidence>
<comment type="caution">
    <text evidence="3">The sequence shown here is derived from an EMBL/GenBank/DDBJ whole genome shotgun (WGS) entry which is preliminary data.</text>
</comment>
<dbReference type="RefSeq" id="WP_140007852.1">
    <property type="nucleotide sequence ID" value="NZ_JBHMDG010000012.1"/>
</dbReference>
<feature type="compositionally biased region" description="Pro residues" evidence="1">
    <location>
        <begin position="11"/>
        <end position="22"/>
    </location>
</feature>
<keyword evidence="2" id="KW-0472">Membrane</keyword>
<gene>
    <name evidence="3" type="ORF">ACFFRI_10805</name>
</gene>
<evidence type="ECO:0000313" key="4">
    <source>
        <dbReference type="Proteomes" id="UP001589750"/>
    </source>
</evidence>
<organism evidence="3 4">
    <name type="scientific">Nocardioides plantarum</name>
    <dbReference type="NCBI Taxonomy" id="29299"/>
    <lineage>
        <taxon>Bacteria</taxon>
        <taxon>Bacillati</taxon>
        <taxon>Actinomycetota</taxon>
        <taxon>Actinomycetes</taxon>
        <taxon>Propionibacteriales</taxon>
        <taxon>Nocardioidaceae</taxon>
        <taxon>Nocardioides</taxon>
    </lineage>
</organism>
<dbReference type="Proteomes" id="UP001589750">
    <property type="component" value="Unassembled WGS sequence"/>
</dbReference>
<proteinExistence type="predicted"/>
<accession>A0ABV5K9X1</accession>
<keyword evidence="4" id="KW-1185">Reference proteome</keyword>
<evidence type="ECO:0000256" key="1">
    <source>
        <dbReference type="SAM" id="MobiDB-lite"/>
    </source>
</evidence>
<dbReference type="EMBL" id="JBHMDG010000012">
    <property type="protein sequence ID" value="MFB9313531.1"/>
    <property type="molecule type" value="Genomic_DNA"/>
</dbReference>
<keyword evidence="2" id="KW-1133">Transmembrane helix</keyword>
<protein>
    <submittedName>
        <fullName evidence="3">Uncharacterized protein</fullName>
    </submittedName>
</protein>
<feature type="transmembrane region" description="Helical" evidence="2">
    <location>
        <begin position="95"/>
        <end position="114"/>
    </location>
</feature>
<evidence type="ECO:0000256" key="2">
    <source>
        <dbReference type="SAM" id="Phobius"/>
    </source>
</evidence>
<keyword evidence="2" id="KW-0812">Transmembrane</keyword>
<reference evidence="3 4" key="1">
    <citation type="submission" date="2024-09" db="EMBL/GenBank/DDBJ databases">
        <authorList>
            <person name="Sun Q."/>
            <person name="Mori K."/>
        </authorList>
    </citation>
    <scope>NUCLEOTIDE SEQUENCE [LARGE SCALE GENOMIC DNA]</scope>
    <source>
        <strain evidence="3 4">JCM 9626</strain>
    </source>
</reference>
<feature type="region of interest" description="Disordered" evidence="1">
    <location>
        <begin position="1"/>
        <end position="24"/>
    </location>
</feature>
<sequence length="117" mass="12101">MSGAPFSFEPYPSPGPTAPPPSETRTGDVVVTIVELVALLLGALLVTLMAAIVGLFVEAGDGDSSGLMALVLVPTWGLWLVAVAASVALMSAKKLAFWVPMVAFAVWVVLLIVVTHV</sequence>
<name>A0ABV5K9X1_9ACTN</name>